<evidence type="ECO:0000313" key="3">
    <source>
        <dbReference type="Proteomes" id="UP000037696"/>
    </source>
</evidence>
<organism evidence="2 3">
    <name type="scientific">Penicillium nordicum</name>
    <dbReference type="NCBI Taxonomy" id="229535"/>
    <lineage>
        <taxon>Eukaryota</taxon>
        <taxon>Fungi</taxon>
        <taxon>Dikarya</taxon>
        <taxon>Ascomycota</taxon>
        <taxon>Pezizomycotina</taxon>
        <taxon>Eurotiomycetes</taxon>
        <taxon>Eurotiomycetidae</taxon>
        <taxon>Eurotiales</taxon>
        <taxon>Aspergillaceae</taxon>
        <taxon>Penicillium</taxon>
    </lineage>
</organism>
<evidence type="ECO:0000313" key="2">
    <source>
        <dbReference type="EMBL" id="KOS45316.1"/>
    </source>
</evidence>
<keyword evidence="3" id="KW-1185">Reference proteome</keyword>
<reference evidence="2 3" key="1">
    <citation type="submission" date="2015-08" db="EMBL/GenBank/DDBJ databases">
        <title>Genome sequencing of Penicillium nordicum.</title>
        <authorList>
            <person name="Nguyen H.D."/>
            <person name="Seifert K.A."/>
        </authorList>
    </citation>
    <scope>NUCLEOTIDE SEQUENCE [LARGE SCALE GENOMIC DNA]</scope>
    <source>
        <strain evidence="2 3">DAOMC 185683</strain>
    </source>
</reference>
<feature type="compositionally biased region" description="Polar residues" evidence="1">
    <location>
        <begin position="32"/>
        <end position="44"/>
    </location>
</feature>
<dbReference type="Proteomes" id="UP000037696">
    <property type="component" value="Unassembled WGS sequence"/>
</dbReference>
<feature type="region of interest" description="Disordered" evidence="1">
    <location>
        <begin position="25"/>
        <end position="44"/>
    </location>
</feature>
<comment type="caution">
    <text evidence="2">The sequence shown here is derived from an EMBL/GenBank/DDBJ whole genome shotgun (WGS) entry which is preliminary data.</text>
</comment>
<accession>A0A0M8P4L3</accession>
<dbReference type="OrthoDB" id="5386595at2759"/>
<proteinExistence type="predicted"/>
<name>A0A0M8P4L3_9EURO</name>
<gene>
    <name evidence="2" type="ORF">ACN38_g3697</name>
</gene>
<dbReference type="EMBL" id="LHQQ01000045">
    <property type="protein sequence ID" value="KOS45316.1"/>
    <property type="molecule type" value="Genomic_DNA"/>
</dbReference>
<evidence type="ECO:0000256" key="1">
    <source>
        <dbReference type="SAM" id="MobiDB-lite"/>
    </source>
</evidence>
<dbReference type="AlphaFoldDB" id="A0A0M8P4L3"/>
<sequence>MPDKIPLPVPKRISSLMPANRLQALRGHQERSASNSSRLSQVSQDSLESATSDFLDAKIAALEDEKEYISCLKEGLDELSSSGLLSSNAFQTEIGPVLRGFYTQNPRSMCFWV</sequence>
<protein>
    <submittedName>
        <fullName evidence="2">Uncharacterized protein</fullName>
    </submittedName>
</protein>